<sequence>MADFFDPRVLGRIKGYELRSMRLVESFMSGMHKSRLLGISTEFAQHRAYVQGDDPKHLDWKVFAKTDRYYVKQYEAETNMQVLFVLDASRSMFFQSDDAAMTKFEYAGVAVSALAYLLMQQKDSFGLLLFDEHARTILPARGSHTHFRNLVDMLENASPGDSTDLADACFTLAPQIKRRSLVVIVSDFLTPPERLSLGIGQLTFGGHDVVLFHVEDPQERDFAYSGQTIFVGPENEGRLRCDPRDLQRAYLAAREKHREELRSIGLRLGCDLESMPTDARLDEVLSKFLAYRQSRRTRR</sequence>
<dbReference type="OrthoDB" id="9780819at2"/>
<dbReference type="SUPFAM" id="SSF53300">
    <property type="entry name" value="vWA-like"/>
    <property type="match status" value="1"/>
</dbReference>
<dbReference type="CDD" id="cd00198">
    <property type="entry name" value="vWFA"/>
    <property type="match status" value="1"/>
</dbReference>
<dbReference type="EMBL" id="CP036433">
    <property type="protein sequence ID" value="QDU96145.1"/>
    <property type="molecule type" value="Genomic_DNA"/>
</dbReference>
<dbReference type="KEGG" id="lcre:Pla8534_39640"/>
<evidence type="ECO:0000313" key="2">
    <source>
        <dbReference type="EMBL" id="QDU96145.1"/>
    </source>
</evidence>
<evidence type="ECO:0000259" key="1">
    <source>
        <dbReference type="Pfam" id="PF01882"/>
    </source>
</evidence>
<gene>
    <name evidence="2" type="ORF">Pla8534_39640</name>
</gene>
<proteinExistence type="predicted"/>
<keyword evidence="3" id="KW-1185">Reference proteome</keyword>
<feature type="domain" description="DUF58" evidence="1">
    <location>
        <begin position="46"/>
        <end position="259"/>
    </location>
</feature>
<dbReference type="InterPro" id="IPR002881">
    <property type="entry name" value="DUF58"/>
</dbReference>
<accession>A0A518DWD2</accession>
<evidence type="ECO:0000313" key="3">
    <source>
        <dbReference type="Proteomes" id="UP000317648"/>
    </source>
</evidence>
<reference evidence="2 3" key="1">
    <citation type="submission" date="2019-02" db="EMBL/GenBank/DDBJ databases">
        <title>Deep-cultivation of Planctomycetes and their phenomic and genomic characterization uncovers novel biology.</title>
        <authorList>
            <person name="Wiegand S."/>
            <person name="Jogler M."/>
            <person name="Boedeker C."/>
            <person name="Pinto D."/>
            <person name="Vollmers J."/>
            <person name="Rivas-Marin E."/>
            <person name="Kohn T."/>
            <person name="Peeters S.H."/>
            <person name="Heuer A."/>
            <person name="Rast P."/>
            <person name="Oberbeckmann S."/>
            <person name="Bunk B."/>
            <person name="Jeske O."/>
            <person name="Meyerdierks A."/>
            <person name="Storesund J.E."/>
            <person name="Kallscheuer N."/>
            <person name="Luecker S."/>
            <person name="Lage O.M."/>
            <person name="Pohl T."/>
            <person name="Merkel B.J."/>
            <person name="Hornburger P."/>
            <person name="Mueller R.-W."/>
            <person name="Bruemmer F."/>
            <person name="Labrenz M."/>
            <person name="Spormann A.M."/>
            <person name="Op den Camp H."/>
            <person name="Overmann J."/>
            <person name="Amann R."/>
            <person name="Jetten M.S.M."/>
            <person name="Mascher T."/>
            <person name="Medema M.H."/>
            <person name="Devos D.P."/>
            <person name="Kaster A.-K."/>
            <person name="Ovreas L."/>
            <person name="Rohde M."/>
            <person name="Galperin M.Y."/>
            <person name="Jogler C."/>
        </authorList>
    </citation>
    <scope>NUCLEOTIDE SEQUENCE [LARGE SCALE GENOMIC DNA]</scope>
    <source>
        <strain evidence="2 3">Pla85_3_4</strain>
    </source>
</reference>
<name>A0A518DWD2_9BACT</name>
<dbReference type="PANTHER" id="PTHR33608:SF7">
    <property type="entry name" value="DUF58 DOMAIN-CONTAINING PROTEIN"/>
    <property type="match status" value="1"/>
</dbReference>
<dbReference type="AlphaFoldDB" id="A0A518DWD2"/>
<dbReference type="Proteomes" id="UP000317648">
    <property type="component" value="Chromosome"/>
</dbReference>
<dbReference type="PANTHER" id="PTHR33608">
    <property type="entry name" value="BLL2464 PROTEIN"/>
    <property type="match status" value="1"/>
</dbReference>
<dbReference type="Pfam" id="PF01882">
    <property type="entry name" value="DUF58"/>
    <property type="match status" value="1"/>
</dbReference>
<dbReference type="RefSeq" id="WP_145054809.1">
    <property type="nucleotide sequence ID" value="NZ_CP036433.1"/>
</dbReference>
<dbReference type="Gene3D" id="3.40.50.410">
    <property type="entry name" value="von Willebrand factor, type A domain"/>
    <property type="match status" value="1"/>
</dbReference>
<dbReference type="InterPro" id="IPR036465">
    <property type="entry name" value="vWFA_dom_sf"/>
</dbReference>
<organism evidence="2 3">
    <name type="scientific">Lignipirellula cremea</name>
    <dbReference type="NCBI Taxonomy" id="2528010"/>
    <lineage>
        <taxon>Bacteria</taxon>
        <taxon>Pseudomonadati</taxon>
        <taxon>Planctomycetota</taxon>
        <taxon>Planctomycetia</taxon>
        <taxon>Pirellulales</taxon>
        <taxon>Pirellulaceae</taxon>
        <taxon>Lignipirellula</taxon>
    </lineage>
</organism>
<protein>
    <recommendedName>
        <fullName evidence="1">DUF58 domain-containing protein</fullName>
    </recommendedName>
</protein>